<accession>A0ABR9DYG7</accession>
<feature type="transmembrane region" description="Helical" evidence="1">
    <location>
        <begin position="24"/>
        <end position="41"/>
    </location>
</feature>
<dbReference type="Proteomes" id="UP000648482">
    <property type="component" value="Unassembled WGS sequence"/>
</dbReference>
<protein>
    <submittedName>
        <fullName evidence="2">Membrane protein</fullName>
    </submittedName>
</protein>
<organism evidence="2 3">
    <name type="scientific">Pseudoalteromonas aliena SW19</name>
    <dbReference type="NCBI Taxonomy" id="1314866"/>
    <lineage>
        <taxon>Bacteria</taxon>
        <taxon>Pseudomonadati</taxon>
        <taxon>Pseudomonadota</taxon>
        <taxon>Gammaproteobacteria</taxon>
        <taxon>Alteromonadales</taxon>
        <taxon>Pseudoalteromonadaceae</taxon>
        <taxon>Pseudoalteromonas</taxon>
    </lineage>
</organism>
<sequence>MLSGENAEAFLGTQGYVWDTQSDMGLALFGAICSLLVLSRVHDKQLKNVKDYL</sequence>
<keyword evidence="1" id="KW-0812">Transmembrane</keyword>
<evidence type="ECO:0000313" key="2">
    <source>
        <dbReference type="EMBL" id="MBE0359403.1"/>
    </source>
</evidence>
<keyword evidence="1" id="KW-0472">Membrane</keyword>
<keyword evidence="3" id="KW-1185">Reference proteome</keyword>
<dbReference type="EMBL" id="AQGU01000025">
    <property type="protein sequence ID" value="MBE0359403.1"/>
    <property type="molecule type" value="Genomic_DNA"/>
</dbReference>
<comment type="caution">
    <text evidence="2">The sequence shown here is derived from an EMBL/GenBank/DDBJ whole genome shotgun (WGS) entry which is preliminary data.</text>
</comment>
<dbReference type="InterPro" id="IPR014509">
    <property type="entry name" value="YjdF-like"/>
</dbReference>
<evidence type="ECO:0000256" key="1">
    <source>
        <dbReference type="SAM" id="Phobius"/>
    </source>
</evidence>
<dbReference type="Pfam" id="PF09997">
    <property type="entry name" value="DUF2238"/>
    <property type="match status" value="1"/>
</dbReference>
<keyword evidence="1" id="KW-1133">Transmembrane helix</keyword>
<reference evidence="2 3" key="1">
    <citation type="submission" date="2015-06" db="EMBL/GenBank/DDBJ databases">
        <title>Genome sequence of Pseudoalteromonas aliena.</title>
        <authorList>
            <person name="Xie B.-B."/>
            <person name="Rong J.-C."/>
            <person name="Qin Q.-L."/>
            <person name="Zhang Y.-Z."/>
        </authorList>
    </citation>
    <scope>NUCLEOTIDE SEQUENCE [LARGE SCALE GENOMIC DNA]</scope>
    <source>
        <strain evidence="2 3">SW19</strain>
    </source>
</reference>
<evidence type="ECO:0000313" key="3">
    <source>
        <dbReference type="Proteomes" id="UP000648482"/>
    </source>
</evidence>
<name>A0ABR9DYG7_9GAMM</name>
<gene>
    <name evidence="2" type="primary">yjdF</name>
    <name evidence="2" type="ORF">PALI_a0655</name>
</gene>
<proteinExistence type="predicted"/>